<dbReference type="EMBL" id="LXQA010615766">
    <property type="protein sequence ID" value="MCI62254.1"/>
    <property type="molecule type" value="Genomic_DNA"/>
</dbReference>
<protein>
    <submittedName>
        <fullName evidence="2">Uncharacterized protein</fullName>
    </submittedName>
</protein>
<evidence type="ECO:0000256" key="1">
    <source>
        <dbReference type="SAM" id="MobiDB-lite"/>
    </source>
</evidence>
<name>A0A392TNP1_9FABA</name>
<reference evidence="2 3" key="1">
    <citation type="journal article" date="2018" name="Front. Plant Sci.">
        <title>Red Clover (Trifolium pratense) and Zigzag Clover (T. medium) - A Picture of Genomic Similarities and Differences.</title>
        <authorList>
            <person name="Dluhosova J."/>
            <person name="Istvanek J."/>
            <person name="Nedelnik J."/>
            <person name="Repkova J."/>
        </authorList>
    </citation>
    <scope>NUCLEOTIDE SEQUENCE [LARGE SCALE GENOMIC DNA]</scope>
    <source>
        <strain evidence="3">cv. 10/8</strain>
        <tissue evidence="2">Leaf</tissue>
    </source>
</reference>
<dbReference type="Proteomes" id="UP000265520">
    <property type="component" value="Unassembled WGS sequence"/>
</dbReference>
<feature type="compositionally biased region" description="Polar residues" evidence="1">
    <location>
        <begin position="17"/>
        <end position="34"/>
    </location>
</feature>
<sequence>MGGSRTTRQHNDVQRSPFLQTRHTLPVWDSTSRGHGQWNAIHG</sequence>
<accession>A0A392TNP1</accession>
<comment type="caution">
    <text evidence="2">The sequence shown here is derived from an EMBL/GenBank/DDBJ whole genome shotgun (WGS) entry which is preliminary data.</text>
</comment>
<organism evidence="2 3">
    <name type="scientific">Trifolium medium</name>
    <dbReference type="NCBI Taxonomy" id="97028"/>
    <lineage>
        <taxon>Eukaryota</taxon>
        <taxon>Viridiplantae</taxon>
        <taxon>Streptophyta</taxon>
        <taxon>Embryophyta</taxon>
        <taxon>Tracheophyta</taxon>
        <taxon>Spermatophyta</taxon>
        <taxon>Magnoliopsida</taxon>
        <taxon>eudicotyledons</taxon>
        <taxon>Gunneridae</taxon>
        <taxon>Pentapetalae</taxon>
        <taxon>rosids</taxon>
        <taxon>fabids</taxon>
        <taxon>Fabales</taxon>
        <taxon>Fabaceae</taxon>
        <taxon>Papilionoideae</taxon>
        <taxon>50 kb inversion clade</taxon>
        <taxon>NPAAA clade</taxon>
        <taxon>Hologalegina</taxon>
        <taxon>IRL clade</taxon>
        <taxon>Trifolieae</taxon>
        <taxon>Trifolium</taxon>
    </lineage>
</organism>
<dbReference type="AlphaFoldDB" id="A0A392TNP1"/>
<evidence type="ECO:0000313" key="2">
    <source>
        <dbReference type="EMBL" id="MCI62254.1"/>
    </source>
</evidence>
<keyword evidence="3" id="KW-1185">Reference proteome</keyword>
<proteinExistence type="predicted"/>
<feature type="region of interest" description="Disordered" evidence="1">
    <location>
        <begin position="1"/>
        <end position="43"/>
    </location>
</feature>
<evidence type="ECO:0000313" key="3">
    <source>
        <dbReference type="Proteomes" id="UP000265520"/>
    </source>
</evidence>
<feature type="non-terminal residue" evidence="2">
    <location>
        <position position="43"/>
    </location>
</feature>